<evidence type="ECO:0000256" key="5">
    <source>
        <dbReference type="ARBA" id="ARBA00023180"/>
    </source>
</evidence>
<gene>
    <name evidence="10" type="ORF">SBAD_LOCUS8927</name>
</gene>
<keyword evidence="4" id="KW-1015">Disulfide bond</keyword>
<comment type="caution">
    <text evidence="6">Lacks conserved residue(s) required for the propagation of feature annotation.</text>
</comment>
<keyword evidence="11" id="KW-1185">Reference proteome</keyword>
<keyword evidence="2" id="KW-0732">Signal</keyword>
<dbReference type="Gene3D" id="2.60.40.420">
    <property type="entry name" value="Cupredoxins - blue copper proteins"/>
    <property type="match status" value="1"/>
</dbReference>
<accession>A0A183IZ79</accession>
<dbReference type="PROSITE" id="PS51551">
    <property type="entry name" value="EPHRIN_RBD_2"/>
    <property type="match status" value="1"/>
</dbReference>
<feature type="domain" description="Ephrin RBD" evidence="9">
    <location>
        <begin position="1"/>
        <end position="117"/>
    </location>
</feature>
<dbReference type="PANTHER" id="PTHR11304">
    <property type="entry name" value="EPHRIN"/>
    <property type="match status" value="1"/>
</dbReference>
<dbReference type="InterPro" id="IPR008972">
    <property type="entry name" value="Cupredoxin"/>
</dbReference>
<dbReference type="GO" id="GO:0046875">
    <property type="term" value="F:ephrin receptor binding"/>
    <property type="evidence" value="ECO:0007669"/>
    <property type="project" value="TreeGrafter"/>
</dbReference>
<proteinExistence type="inferred from homology"/>
<reference evidence="10 11" key="2">
    <citation type="submission" date="2018-11" db="EMBL/GenBank/DDBJ databases">
        <authorList>
            <consortium name="Pathogen Informatics"/>
        </authorList>
    </citation>
    <scope>NUCLEOTIDE SEQUENCE [LARGE SCALE GENOMIC DNA]</scope>
</reference>
<dbReference type="GO" id="GO:0005886">
    <property type="term" value="C:plasma membrane"/>
    <property type="evidence" value="ECO:0007669"/>
    <property type="project" value="TreeGrafter"/>
</dbReference>
<dbReference type="InterPro" id="IPR031328">
    <property type="entry name" value="Ephrin"/>
</dbReference>
<feature type="compositionally biased region" description="Basic and acidic residues" evidence="8">
    <location>
        <begin position="133"/>
        <end position="147"/>
    </location>
</feature>
<evidence type="ECO:0000256" key="1">
    <source>
        <dbReference type="ARBA" id="ARBA00004370"/>
    </source>
</evidence>
<evidence type="ECO:0000259" key="9">
    <source>
        <dbReference type="PROSITE" id="PS51551"/>
    </source>
</evidence>
<dbReference type="AlphaFoldDB" id="A0A183IZ79"/>
<dbReference type="PRINTS" id="PR01347">
    <property type="entry name" value="EPHRIN"/>
</dbReference>
<evidence type="ECO:0000256" key="6">
    <source>
        <dbReference type="PROSITE-ProRule" id="PRU00884"/>
    </source>
</evidence>
<evidence type="ECO:0000313" key="12">
    <source>
        <dbReference type="WBParaSite" id="SBAD_0000924801-mRNA-1"/>
    </source>
</evidence>
<reference evidence="12" key="1">
    <citation type="submission" date="2016-06" db="UniProtKB">
        <authorList>
            <consortium name="WormBaseParasite"/>
        </authorList>
    </citation>
    <scope>IDENTIFICATION</scope>
</reference>
<protein>
    <submittedName>
        <fullName evidence="12">Ephrin RBD domain-containing protein</fullName>
    </submittedName>
</protein>
<dbReference type="Proteomes" id="UP000270296">
    <property type="component" value="Unassembled WGS sequence"/>
</dbReference>
<keyword evidence="3 7" id="KW-0472">Membrane</keyword>
<dbReference type="OrthoDB" id="6250301at2759"/>
<evidence type="ECO:0000256" key="3">
    <source>
        <dbReference type="ARBA" id="ARBA00023136"/>
    </source>
</evidence>
<evidence type="ECO:0000313" key="11">
    <source>
        <dbReference type="Proteomes" id="UP000270296"/>
    </source>
</evidence>
<evidence type="ECO:0000256" key="2">
    <source>
        <dbReference type="ARBA" id="ARBA00022729"/>
    </source>
</evidence>
<evidence type="ECO:0000256" key="7">
    <source>
        <dbReference type="RuleBase" id="RU004375"/>
    </source>
</evidence>
<dbReference type="EMBL" id="UZAM01012124">
    <property type="protein sequence ID" value="VDP20152.1"/>
    <property type="molecule type" value="Genomic_DNA"/>
</dbReference>
<keyword evidence="5" id="KW-0325">Glycoprotein</keyword>
<evidence type="ECO:0000256" key="8">
    <source>
        <dbReference type="SAM" id="MobiDB-lite"/>
    </source>
</evidence>
<comment type="subcellular location">
    <subcellularLocation>
        <location evidence="1">Membrane</location>
    </subcellularLocation>
</comment>
<comment type="similarity">
    <text evidence="6 7">Belongs to the ephrin family.</text>
</comment>
<dbReference type="PANTHER" id="PTHR11304:SF29">
    <property type="entry name" value="EPHRIN"/>
    <property type="match status" value="1"/>
</dbReference>
<dbReference type="GO" id="GO:0007411">
    <property type="term" value="P:axon guidance"/>
    <property type="evidence" value="ECO:0007669"/>
    <property type="project" value="TreeGrafter"/>
</dbReference>
<dbReference type="WBParaSite" id="SBAD_0000924801-mRNA-1">
    <property type="protein sequence ID" value="SBAD_0000924801-mRNA-1"/>
    <property type="gene ID" value="SBAD_0000924801"/>
</dbReference>
<feature type="region of interest" description="Disordered" evidence="8">
    <location>
        <begin position="133"/>
        <end position="155"/>
    </location>
</feature>
<dbReference type="InterPro" id="IPR001799">
    <property type="entry name" value="Ephrin_RBD"/>
</dbReference>
<organism evidence="12">
    <name type="scientific">Soboliphyme baturini</name>
    <dbReference type="NCBI Taxonomy" id="241478"/>
    <lineage>
        <taxon>Eukaryota</taxon>
        <taxon>Metazoa</taxon>
        <taxon>Ecdysozoa</taxon>
        <taxon>Nematoda</taxon>
        <taxon>Enoplea</taxon>
        <taxon>Dorylaimia</taxon>
        <taxon>Dioctophymatida</taxon>
        <taxon>Dioctophymatoidea</taxon>
        <taxon>Soboliphymatidae</taxon>
        <taxon>Soboliphyme</taxon>
    </lineage>
</organism>
<dbReference type="SUPFAM" id="SSF49503">
    <property type="entry name" value="Cupredoxins"/>
    <property type="match status" value="1"/>
</dbReference>
<dbReference type="GO" id="GO:0048013">
    <property type="term" value="P:ephrin receptor signaling pathway"/>
    <property type="evidence" value="ECO:0007669"/>
    <property type="project" value="TreeGrafter"/>
</dbReference>
<name>A0A183IZ79_9BILA</name>
<evidence type="ECO:0000256" key="4">
    <source>
        <dbReference type="ARBA" id="ARBA00023157"/>
    </source>
</evidence>
<sequence length="283" mass="31879">MSLKAHVMDSVEIYCPLYNDTVTQDQAEYNIIYMVSEFGYKNCILDNERPVGQCFSPYSDTTIRIVFREFTPLPNGLEFQPGRSYYFITTSDGTVEGVHNRRGGLCSERNMRLRVIMMSEFDETTNELERHPISPKFRHDSGREVNHKPKNQQTSKQVIHRLAKDHAPFTGGNQDDEGTIVEPVLLNGPHGGRGNRPAGRLSQLSVYEYSNAIPPASWGPTPLPRNMDFQTAVQEPVLLYEIHEAPYLDLNLFSSRGVVEKASNCIVTIAVALVASVIMRILS</sequence>
<dbReference type="Pfam" id="PF00812">
    <property type="entry name" value="Ephrin"/>
    <property type="match status" value="1"/>
</dbReference>
<evidence type="ECO:0000313" key="10">
    <source>
        <dbReference type="EMBL" id="VDP20152.1"/>
    </source>
</evidence>
<dbReference type="CDD" id="cd02675">
    <property type="entry name" value="Ephrin_ectodomain"/>
    <property type="match status" value="1"/>
</dbReference>